<dbReference type="AlphaFoldDB" id="A0A2Z5JJ14"/>
<gene>
    <name evidence="2" type="ORF">C5746_29250</name>
</gene>
<organism evidence="2 3">
    <name type="scientific">Streptomyces atratus</name>
    <dbReference type="NCBI Taxonomy" id="1893"/>
    <lineage>
        <taxon>Bacteria</taxon>
        <taxon>Bacillati</taxon>
        <taxon>Actinomycetota</taxon>
        <taxon>Actinomycetes</taxon>
        <taxon>Kitasatosporales</taxon>
        <taxon>Streptomycetaceae</taxon>
        <taxon>Streptomyces</taxon>
    </lineage>
</organism>
<accession>A0A2Z5JJ14</accession>
<feature type="compositionally biased region" description="Basic and acidic residues" evidence="1">
    <location>
        <begin position="37"/>
        <end position="61"/>
    </location>
</feature>
<name>A0A2Z5JJ14_STRAR</name>
<dbReference type="EMBL" id="CP027306">
    <property type="protein sequence ID" value="AXE80367.1"/>
    <property type="molecule type" value="Genomic_DNA"/>
</dbReference>
<evidence type="ECO:0000313" key="3">
    <source>
        <dbReference type="Proteomes" id="UP000252698"/>
    </source>
</evidence>
<dbReference type="GeneID" id="95522491"/>
<dbReference type="KEGG" id="sata:C5746_29250"/>
<sequence>MYMLELQKLNAIELRRRAEQERLAGEARRARRAVRRAARESVRKEAEGPVSTDRDRFVHAA</sequence>
<feature type="region of interest" description="Disordered" evidence="1">
    <location>
        <begin position="23"/>
        <end position="61"/>
    </location>
</feature>
<dbReference type="RefSeq" id="WP_114246815.1">
    <property type="nucleotide sequence ID" value="NZ_CP027306.1"/>
</dbReference>
<evidence type="ECO:0000313" key="2">
    <source>
        <dbReference type="EMBL" id="AXE80367.1"/>
    </source>
</evidence>
<evidence type="ECO:0000256" key="1">
    <source>
        <dbReference type="SAM" id="MobiDB-lite"/>
    </source>
</evidence>
<proteinExistence type="predicted"/>
<reference evidence="2 3" key="1">
    <citation type="journal article" date="2018" name="Front. Microbiol.">
        <title>Genome Sequencing of Streptomyces atratus SCSIOZH16 and Activation Production of Nocardamine via Metabolic Engineering.</title>
        <authorList>
            <person name="Li Y."/>
            <person name="Zhang C."/>
            <person name="Liu C."/>
            <person name="Ju J."/>
            <person name="Ma J."/>
        </authorList>
    </citation>
    <scope>NUCLEOTIDE SEQUENCE [LARGE SCALE GENOMIC DNA]</scope>
    <source>
        <strain evidence="2 3">SCSIO_ZH16</strain>
    </source>
</reference>
<dbReference type="Proteomes" id="UP000252698">
    <property type="component" value="Chromosome"/>
</dbReference>
<protein>
    <submittedName>
        <fullName evidence="2">Uncharacterized protein</fullName>
    </submittedName>
</protein>